<keyword evidence="8 13" id="KW-0472">Membrane</keyword>
<feature type="transmembrane region" description="Helical" evidence="13">
    <location>
        <begin position="296"/>
        <end position="320"/>
    </location>
</feature>
<dbReference type="InterPro" id="IPR023311">
    <property type="entry name" value="Methusela_ecto_dom_2"/>
</dbReference>
<feature type="transmembrane region" description="Helical" evidence="13">
    <location>
        <begin position="464"/>
        <end position="486"/>
    </location>
</feature>
<evidence type="ECO:0000259" key="15">
    <source>
        <dbReference type="PROSITE" id="PS50261"/>
    </source>
</evidence>
<evidence type="ECO:0000256" key="8">
    <source>
        <dbReference type="ARBA" id="ARBA00023136"/>
    </source>
</evidence>
<dbReference type="Gene3D" id="2.170.180.11">
    <property type="entry name" value="Methuselah ectodomain, domain 2"/>
    <property type="match status" value="1"/>
</dbReference>
<dbReference type="InterPro" id="IPR010596">
    <property type="entry name" value="Methuselah_N_dom"/>
</dbReference>
<dbReference type="Proteomes" id="UP001652628">
    <property type="component" value="Chromosome 3"/>
</dbReference>
<evidence type="ECO:0000256" key="12">
    <source>
        <dbReference type="ARBA" id="ARBA00023224"/>
    </source>
</evidence>
<dbReference type="PANTHER" id="PTHR47154">
    <property type="entry name" value="G-PROTEIN COUPLED RECEPTOR MTH-RELATED"/>
    <property type="match status" value="1"/>
</dbReference>
<keyword evidence="6 13" id="KW-1133">Transmembrane helix</keyword>
<evidence type="ECO:0000313" key="16">
    <source>
        <dbReference type="Proteomes" id="UP001652628"/>
    </source>
</evidence>
<feature type="domain" description="G-protein coupled receptors family 2 profile 2" evidence="15">
    <location>
        <begin position="229"/>
        <end position="488"/>
    </location>
</feature>
<evidence type="ECO:0000256" key="7">
    <source>
        <dbReference type="ARBA" id="ARBA00023040"/>
    </source>
</evidence>
<protein>
    <submittedName>
        <fullName evidence="17">Probable G-protein coupled receptor Mth-like 7</fullName>
    </submittedName>
</protein>
<proteinExistence type="inferred from homology"/>
<dbReference type="PANTHER" id="PTHR47154:SF2">
    <property type="entry name" value="G-PROTEIN COUPLED RECEPTOR MTH-RELATED"/>
    <property type="match status" value="1"/>
</dbReference>
<feature type="signal peptide" evidence="14">
    <location>
        <begin position="1"/>
        <end position="22"/>
    </location>
</feature>
<keyword evidence="7" id="KW-0297">G-protein coupled receptor</keyword>
<evidence type="ECO:0000256" key="10">
    <source>
        <dbReference type="ARBA" id="ARBA00023170"/>
    </source>
</evidence>
<evidence type="ECO:0000256" key="11">
    <source>
        <dbReference type="ARBA" id="ARBA00023180"/>
    </source>
</evidence>
<evidence type="ECO:0000256" key="13">
    <source>
        <dbReference type="SAM" id="Phobius"/>
    </source>
</evidence>
<dbReference type="SUPFAM" id="SSF63877">
    <property type="entry name" value="Methuselah ectodomain"/>
    <property type="match status" value="1"/>
</dbReference>
<name>A0ABM4TSH4_DROSZ</name>
<evidence type="ECO:0000313" key="17">
    <source>
        <dbReference type="RefSeq" id="XP_070852890.1"/>
    </source>
</evidence>
<dbReference type="InterPro" id="IPR017981">
    <property type="entry name" value="GPCR_2-like_7TM"/>
</dbReference>
<reference evidence="17" key="1">
    <citation type="submission" date="2025-08" db="UniProtKB">
        <authorList>
            <consortium name="RefSeq"/>
        </authorList>
    </citation>
    <scope>IDENTIFICATION</scope>
</reference>
<dbReference type="InterPro" id="IPR044860">
    <property type="entry name" value="Methusela_ecto_dom_1"/>
</dbReference>
<keyword evidence="3" id="KW-1003">Cell membrane</keyword>
<gene>
    <name evidence="17" type="primary">LOC136116855</name>
</gene>
<feature type="transmembrane region" description="Helical" evidence="13">
    <location>
        <begin position="263"/>
        <end position="284"/>
    </location>
</feature>
<organism evidence="16 17">
    <name type="scientific">Drosophila suzukii</name>
    <name type="common">Spotted-wing drosophila fruit fly</name>
    <dbReference type="NCBI Taxonomy" id="28584"/>
    <lineage>
        <taxon>Eukaryota</taxon>
        <taxon>Metazoa</taxon>
        <taxon>Ecdysozoa</taxon>
        <taxon>Arthropoda</taxon>
        <taxon>Hexapoda</taxon>
        <taxon>Insecta</taxon>
        <taxon>Pterygota</taxon>
        <taxon>Neoptera</taxon>
        <taxon>Endopterygota</taxon>
        <taxon>Diptera</taxon>
        <taxon>Brachycera</taxon>
        <taxon>Muscomorpha</taxon>
        <taxon>Ephydroidea</taxon>
        <taxon>Drosophilidae</taxon>
        <taxon>Drosophila</taxon>
        <taxon>Sophophora</taxon>
    </lineage>
</organism>
<comment type="subcellular location">
    <subcellularLocation>
        <location evidence="1">Cell membrane</location>
        <topology evidence="1">Multi-pass membrane protein</topology>
    </subcellularLocation>
</comment>
<dbReference type="Gene3D" id="2.30.160.11">
    <property type="match status" value="1"/>
</dbReference>
<keyword evidence="10" id="KW-0675">Receptor</keyword>
<dbReference type="GeneID" id="136116855"/>
<comment type="similarity">
    <text evidence="2">Belongs to the G-protein coupled receptor 2 family. Mth subfamily.</text>
</comment>
<accession>A0ABM4TSH4</accession>
<dbReference type="Gene3D" id="1.20.1070.10">
    <property type="entry name" value="Rhodopsin 7-helix transmembrane proteins"/>
    <property type="match status" value="1"/>
</dbReference>
<keyword evidence="16" id="KW-1185">Reference proteome</keyword>
<evidence type="ECO:0000256" key="6">
    <source>
        <dbReference type="ARBA" id="ARBA00022989"/>
    </source>
</evidence>
<evidence type="ECO:0000256" key="14">
    <source>
        <dbReference type="SAM" id="SignalP"/>
    </source>
</evidence>
<feature type="transmembrane region" description="Helical" evidence="13">
    <location>
        <begin position="234"/>
        <end position="256"/>
    </location>
</feature>
<keyword evidence="5 14" id="KW-0732">Signal</keyword>
<keyword evidence="12" id="KW-0807">Transducer</keyword>
<feature type="transmembrane region" description="Helical" evidence="13">
    <location>
        <begin position="382"/>
        <end position="407"/>
    </location>
</feature>
<evidence type="ECO:0000256" key="9">
    <source>
        <dbReference type="ARBA" id="ARBA00023157"/>
    </source>
</evidence>
<dbReference type="Pfam" id="PF06652">
    <property type="entry name" value="Methuselah_N"/>
    <property type="match status" value="1"/>
</dbReference>
<evidence type="ECO:0000256" key="2">
    <source>
        <dbReference type="ARBA" id="ARBA00008979"/>
    </source>
</evidence>
<keyword evidence="9" id="KW-1015">Disulfide bond</keyword>
<dbReference type="InterPro" id="IPR036272">
    <property type="entry name" value="Methuselah_N_sf"/>
</dbReference>
<dbReference type="InterPro" id="IPR051384">
    <property type="entry name" value="Mth_GPCR"/>
</dbReference>
<keyword evidence="11" id="KW-0325">Glycoprotein</keyword>
<dbReference type="PROSITE" id="PS50261">
    <property type="entry name" value="G_PROTEIN_RECEP_F2_4"/>
    <property type="match status" value="1"/>
</dbReference>
<evidence type="ECO:0000256" key="5">
    <source>
        <dbReference type="ARBA" id="ARBA00022729"/>
    </source>
</evidence>
<evidence type="ECO:0000256" key="1">
    <source>
        <dbReference type="ARBA" id="ARBA00004651"/>
    </source>
</evidence>
<evidence type="ECO:0000256" key="4">
    <source>
        <dbReference type="ARBA" id="ARBA00022692"/>
    </source>
</evidence>
<evidence type="ECO:0000256" key="3">
    <source>
        <dbReference type="ARBA" id="ARBA00022475"/>
    </source>
</evidence>
<feature type="transmembrane region" description="Helical" evidence="13">
    <location>
        <begin position="436"/>
        <end position="458"/>
    </location>
</feature>
<feature type="transmembrane region" description="Helical" evidence="13">
    <location>
        <begin position="341"/>
        <end position="362"/>
    </location>
</feature>
<feature type="chain" id="PRO_5045747800" evidence="14">
    <location>
        <begin position="23"/>
        <end position="509"/>
    </location>
</feature>
<sequence length="509" mass="58934">MKLSLEWFCIVIFSIALKKSSAEIPGCDFQDTVDISNAAIQNDTYIYDGLKIPADLVGEYRTRQLIDGSTVPVQSHLRACICQLPRPCVRFCCFQDNLLDQDECSDGLREVIARKKPYLDLYYMNLDNMTVTSRKHYLHSEITVLRTQSLGCKEITLKQKDFLLFEDGELLIGSLNRRLTKSDYCLTPEQSYSTFPMSLKIVINECEMDDRTTTIVEDNLAITNNAAVEEIPKILLANIRMISMVFLILTLTVYVTVKKLRNLIGKCLICSLFCLSIVILIRILEDYKLLGSVSSPAAYTLFFFTMTYSLWDSVISFCLWKDFRSPISEESRYGFKFYNAFVWSTVAILTGAIFLIDEVSAWNWLPLTGFLECSVTISKSCLYYQVPILILSTFNVIMFILTAIFIWKVRSQEKEVVEEEGRLTHPIFDSQNYVDFFRLFLMMCISWILKLFLVWRQISELVQHVYFVIDYFESILGLIIFVLLILRRKTLSHLIIRIRTPRDNQPSDL</sequence>
<dbReference type="RefSeq" id="XP_070852890.1">
    <property type="nucleotide sequence ID" value="XM_070996789.1"/>
</dbReference>
<keyword evidence="4 13" id="KW-0812">Transmembrane</keyword>